<dbReference type="EMBL" id="JBHSMJ010000009">
    <property type="protein sequence ID" value="MFC5448214.1"/>
    <property type="molecule type" value="Genomic_DNA"/>
</dbReference>
<dbReference type="InterPro" id="IPR029070">
    <property type="entry name" value="Chitinase_insertion_sf"/>
</dbReference>
<dbReference type="PROSITE" id="PS51910">
    <property type="entry name" value="GH18_2"/>
    <property type="match status" value="1"/>
</dbReference>
<dbReference type="RefSeq" id="WP_270878487.1">
    <property type="nucleotide sequence ID" value="NZ_JAQFVF010000020.1"/>
</dbReference>
<dbReference type="Pfam" id="PF00704">
    <property type="entry name" value="Glyco_hydro_18"/>
    <property type="match status" value="1"/>
</dbReference>
<dbReference type="SUPFAM" id="SSF51445">
    <property type="entry name" value="(Trans)glycosidases"/>
    <property type="match status" value="1"/>
</dbReference>
<organism evidence="3 4">
    <name type="scientific">Paenibacillus aestuarii</name>
    <dbReference type="NCBI Taxonomy" id="516965"/>
    <lineage>
        <taxon>Bacteria</taxon>
        <taxon>Bacillati</taxon>
        <taxon>Bacillota</taxon>
        <taxon>Bacilli</taxon>
        <taxon>Bacillales</taxon>
        <taxon>Paenibacillaceae</taxon>
        <taxon>Paenibacillus</taxon>
    </lineage>
</organism>
<dbReference type="PANTHER" id="PTHR46066:SF2">
    <property type="entry name" value="CHITINASE DOMAIN-CONTAINING PROTEIN 1"/>
    <property type="match status" value="1"/>
</dbReference>
<comment type="caution">
    <text evidence="3">The sequence shown here is derived from an EMBL/GenBank/DDBJ whole genome shotgun (WGS) entry which is preliminary data.</text>
</comment>
<evidence type="ECO:0000259" key="2">
    <source>
        <dbReference type="PROSITE" id="PS51910"/>
    </source>
</evidence>
<proteinExistence type="predicted"/>
<feature type="chain" id="PRO_5045417575" evidence="1">
    <location>
        <begin position="25"/>
        <end position="643"/>
    </location>
</feature>
<protein>
    <submittedName>
        <fullName evidence="3">Glycosyl hydrolase family 18 protein</fullName>
    </submittedName>
</protein>
<accession>A0ABW0K4L0</accession>
<feature type="domain" description="GH18" evidence="2">
    <location>
        <begin position="329"/>
        <end position="643"/>
    </location>
</feature>
<dbReference type="InterPro" id="IPR017853">
    <property type="entry name" value="GH"/>
</dbReference>
<sequence>MKIGKWVLTSTLLLSIAMPYTAQAAVTSSSASTSSDKTTKFRVYQYNQVLMEFASYKEAESYAKSYSNSHVEEIGTRKWLWNNFPRYQVYQLDATLPAWQFATLDAAIAEAQKWGHASVRDLASTGWVWNNYPHYQVYQGDITLDAWKFATLSEAIAEAKKWGGAHIINLDTNQWTWDNIADGDKAALRQGTALYKVYQGSFSANNWEFAYLEDAVNEALKWNGSTVVNMSTKMTVYSNVKSYKVFQNDTFLQDFVSLDDAMAYAKLWGHSSIILDGHKIWNNFSSYQVYQKDALIGEFSTIPDALNYGLQYSNASIQTLDHRLLWDNFKTLQVWGWNGLAAADSIKSQVSGTIGLDVDSPSYFQLADGDGNLKDSSNADTVNWLVKQGYTVYPLVSNQFDAGLTTKFLANAAAQDAFIQKLVSRAVELGVPGLNIDFESLAGSDRNAFTAFITKLTAAAHDKNLKISIDLPRGSVKWNHLSAFDHEKLGALVDYICIMAYDQYYKGSTSPGSVSGLPWTDGGVQEFLSYGIPRDKIILGIPYYVREWKLDASGALQGNRTVLLKDIPALIASKKTTQTWDATFGQYRVEYQENGFTYVFWLENEATVKARLDIAKKYDLAGVAAWRLGYDQPDLWKMILQNK</sequence>
<evidence type="ECO:0000256" key="1">
    <source>
        <dbReference type="SAM" id="SignalP"/>
    </source>
</evidence>
<reference evidence="4" key="1">
    <citation type="journal article" date="2019" name="Int. J. Syst. Evol. Microbiol.">
        <title>The Global Catalogue of Microorganisms (GCM) 10K type strain sequencing project: providing services to taxonomists for standard genome sequencing and annotation.</title>
        <authorList>
            <consortium name="The Broad Institute Genomics Platform"/>
            <consortium name="The Broad Institute Genome Sequencing Center for Infectious Disease"/>
            <person name="Wu L."/>
            <person name="Ma J."/>
        </authorList>
    </citation>
    <scope>NUCLEOTIDE SEQUENCE [LARGE SCALE GENOMIC DNA]</scope>
    <source>
        <strain evidence="4">KACC 11904</strain>
    </source>
</reference>
<keyword evidence="1" id="KW-0732">Signal</keyword>
<dbReference type="GO" id="GO:0016787">
    <property type="term" value="F:hydrolase activity"/>
    <property type="evidence" value="ECO:0007669"/>
    <property type="project" value="UniProtKB-KW"/>
</dbReference>
<dbReference type="InterPro" id="IPR011583">
    <property type="entry name" value="Chitinase_II/V-like_cat"/>
</dbReference>
<keyword evidence="4" id="KW-1185">Reference proteome</keyword>
<gene>
    <name evidence="3" type="ORF">ACFPOG_08075</name>
</gene>
<dbReference type="PANTHER" id="PTHR46066">
    <property type="entry name" value="CHITINASE DOMAIN-CONTAINING PROTEIN 1 FAMILY MEMBER"/>
    <property type="match status" value="1"/>
</dbReference>
<feature type="signal peptide" evidence="1">
    <location>
        <begin position="1"/>
        <end position="24"/>
    </location>
</feature>
<evidence type="ECO:0000313" key="4">
    <source>
        <dbReference type="Proteomes" id="UP001596044"/>
    </source>
</evidence>
<dbReference type="Proteomes" id="UP001596044">
    <property type="component" value="Unassembled WGS sequence"/>
</dbReference>
<dbReference type="InterPro" id="IPR001223">
    <property type="entry name" value="Glyco_hydro18_cat"/>
</dbReference>
<keyword evidence="3" id="KW-0378">Hydrolase</keyword>
<evidence type="ECO:0000313" key="3">
    <source>
        <dbReference type="EMBL" id="MFC5448214.1"/>
    </source>
</evidence>
<dbReference type="SMART" id="SM00636">
    <property type="entry name" value="Glyco_18"/>
    <property type="match status" value="1"/>
</dbReference>
<name>A0ABW0K4L0_9BACL</name>
<dbReference type="Gene3D" id="3.10.50.10">
    <property type="match status" value="1"/>
</dbReference>
<dbReference type="Gene3D" id="3.20.20.80">
    <property type="entry name" value="Glycosidases"/>
    <property type="match status" value="1"/>
</dbReference>